<proteinExistence type="predicted"/>
<feature type="compositionally biased region" description="Low complexity" evidence="1">
    <location>
        <begin position="104"/>
        <end position="126"/>
    </location>
</feature>
<feature type="compositionally biased region" description="Low complexity" evidence="1">
    <location>
        <begin position="68"/>
        <end position="91"/>
    </location>
</feature>
<evidence type="ECO:0000313" key="4">
    <source>
        <dbReference type="EMBL" id="MBI8990310.1"/>
    </source>
</evidence>
<evidence type="ECO:0000259" key="3">
    <source>
        <dbReference type="Pfam" id="PF13399"/>
    </source>
</evidence>
<dbReference type="RefSeq" id="WP_198739315.1">
    <property type="nucleotide sequence ID" value="NZ_JAEIOS010000015.1"/>
</dbReference>
<accession>A0A934I2X7</accession>
<sequence length="225" mass="22357">MSPNKHDDESRAREGHPEDAAAAAAPVNEARQLPLRGLAMILAAVAVLLAAWALFAGLRGDDSDTTPVAGEGTSSTAATSTEVSPAAPAATPRGQKAPQPDPAAPATDPGTASAAPAQPATPPATAGDPRTVTVHTLNNSTIQGLANRVADKLTGQGWKVGEVGNLAETYLPASAVYYTAGNPTEEAAAREVGAALGIPANPRTPELGSAPAGGVVVVLTGDVNL</sequence>
<evidence type="ECO:0000313" key="5">
    <source>
        <dbReference type="Proteomes" id="UP000645966"/>
    </source>
</evidence>
<evidence type="ECO:0000256" key="2">
    <source>
        <dbReference type="SAM" id="Phobius"/>
    </source>
</evidence>
<name>A0A934I2X7_9CORY</name>
<protein>
    <submittedName>
        <fullName evidence="4">LytR C-terminal domain-containing protein</fullName>
    </submittedName>
</protein>
<evidence type="ECO:0000256" key="1">
    <source>
        <dbReference type="SAM" id="MobiDB-lite"/>
    </source>
</evidence>
<dbReference type="EMBL" id="JAEIOS010000015">
    <property type="protein sequence ID" value="MBI8990310.1"/>
    <property type="molecule type" value="Genomic_DNA"/>
</dbReference>
<dbReference type="AlphaFoldDB" id="A0A934I2X7"/>
<keyword evidence="2" id="KW-0812">Transmembrane</keyword>
<feature type="region of interest" description="Disordered" evidence="1">
    <location>
        <begin position="1"/>
        <end position="25"/>
    </location>
</feature>
<feature type="region of interest" description="Disordered" evidence="1">
    <location>
        <begin position="60"/>
        <end position="131"/>
    </location>
</feature>
<feature type="compositionally biased region" description="Basic and acidic residues" evidence="1">
    <location>
        <begin position="1"/>
        <end position="19"/>
    </location>
</feature>
<feature type="transmembrane region" description="Helical" evidence="2">
    <location>
        <begin position="38"/>
        <end position="58"/>
    </location>
</feature>
<gene>
    <name evidence="4" type="ORF">JDV75_11155</name>
</gene>
<dbReference type="InterPro" id="IPR027381">
    <property type="entry name" value="LytR/CpsA/Psr_C"/>
</dbReference>
<keyword evidence="2" id="KW-1133">Transmembrane helix</keyword>
<dbReference type="Pfam" id="PF13399">
    <property type="entry name" value="LytR_C"/>
    <property type="match status" value="1"/>
</dbReference>
<organism evidence="4 5">
    <name type="scientific">Corynebacterium meridianum</name>
    <dbReference type="NCBI Taxonomy" id="2765363"/>
    <lineage>
        <taxon>Bacteria</taxon>
        <taxon>Bacillati</taxon>
        <taxon>Actinomycetota</taxon>
        <taxon>Actinomycetes</taxon>
        <taxon>Mycobacteriales</taxon>
        <taxon>Corynebacteriaceae</taxon>
        <taxon>Corynebacterium</taxon>
    </lineage>
</organism>
<dbReference type="Gene3D" id="3.30.70.2390">
    <property type="match status" value="1"/>
</dbReference>
<dbReference type="Proteomes" id="UP000645966">
    <property type="component" value="Unassembled WGS sequence"/>
</dbReference>
<reference evidence="4" key="1">
    <citation type="submission" date="2020-12" db="EMBL/GenBank/DDBJ databases">
        <title>Genome public.</title>
        <authorList>
            <person name="Sun Q."/>
        </authorList>
    </citation>
    <scope>NUCLEOTIDE SEQUENCE</scope>
    <source>
        <strain evidence="4">CCM 8863</strain>
    </source>
</reference>
<feature type="domain" description="LytR/CpsA/Psr regulator C-terminal" evidence="3">
    <location>
        <begin position="131"/>
        <end position="222"/>
    </location>
</feature>
<keyword evidence="5" id="KW-1185">Reference proteome</keyword>
<keyword evidence="2" id="KW-0472">Membrane</keyword>
<comment type="caution">
    <text evidence="4">The sequence shown here is derived from an EMBL/GenBank/DDBJ whole genome shotgun (WGS) entry which is preliminary data.</text>
</comment>